<evidence type="ECO:0000313" key="3">
    <source>
        <dbReference type="Proteomes" id="UP000184128"/>
    </source>
</evidence>
<reference evidence="2 3" key="1">
    <citation type="submission" date="2016-11" db="EMBL/GenBank/DDBJ databases">
        <authorList>
            <person name="Jaros S."/>
            <person name="Januszkiewicz K."/>
            <person name="Wedrychowicz H."/>
        </authorList>
    </citation>
    <scope>NUCLEOTIDE SEQUENCE [LARGE SCALE GENOMIC DNA]</scope>
    <source>
        <strain evidence="2 3">DSM 15692</strain>
    </source>
</reference>
<dbReference type="STRING" id="1121025.SAMN02745249_00566"/>
<feature type="transmembrane region" description="Helical" evidence="1">
    <location>
        <begin position="5"/>
        <end position="26"/>
    </location>
</feature>
<keyword evidence="1" id="KW-0812">Transmembrane</keyword>
<protein>
    <submittedName>
        <fullName evidence="2">Uncharacterized protein</fullName>
    </submittedName>
</protein>
<dbReference type="AlphaFoldDB" id="A0A1M4U2P2"/>
<dbReference type="OrthoDB" id="3231851at2"/>
<keyword evidence="3" id="KW-1185">Reference proteome</keyword>
<sequence>MRKNVLTVLGFIAEWVLFTFSLHQAVIELSEQKEALNDIKLASKKYQNVSAMYWLFPPLKVWLEKRRMEKILHDITINTKDFDQLFGLSNRAIAWAYLAVAEIFISLIATNEVLEIFEIEVTNWQFVGINLFLVGIGILIVAYRTSDLIRGQMYQRYREGH</sequence>
<accession>A0A1M4U2P2</accession>
<dbReference type="EMBL" id="FQUF01000007">
    <property type="protein sequence ID" value="SHE50982.1"/>
    <property type="molecule type" value="Genomic_DNA"/>
</dbReference>
<evidence type="ECO:0000313" key="2">
    <source>
        <dbReference type="EMBL" id="SHE50982.1"/>
    </source>
</evidence>
<evidence type="ECO:0000256" key="1">
    <source>
        <dbReference type="SAM" id="Phobius"/>
    </source>
</evidence>
<gene>
    <name evidence="2" type="ORF">SAMN02745249_00566</name>
</gene>
<dbReference type="Proteomes" id="UP000184128">
    <property type="component" value="Unassembled WGS sequence"/>
</dbReference>
<feature type="transmembrane region" description="Helical" evidence="1">
    <location>
        <begin position="122"/>
        <end position="143"/>
    </location>
</feature>
<name>A0A1M4U2P2_9LACT</name>
<feature type="transmembrane region" description="Helical" evidence="1">
    <location>
        <begin position="92"/>
        <end position="110"/>
    </location>
</feature>
<organism evidence="2 3">
    <name type="scientific">Atopostipes suicloacalis DSM 15692</name>
    <dbReference type="NCBI Taxonomy" id="1121025"/>
    <lineage>
        <taxon>Bacteria</taxon>
        <taxon>Bacillati</taxon>
        <taxon>Bacillota</taxon>
        <taxon>Bacilli</taxon>
        <taxon>Lactobacillales</taxon>
        <taxon>Carnobacteriaceae</taxon>
        <taxon>Atopostipes</taxon>
    </lineage>
</organism>
<keyword evidence="1" id="KW-1133">Transmembrane helix</keyword>
<proteinExistence type="predicted"/>
<keyword evidence="1" id="KW-0472">Membrane</keyword>
<dbReference type="RefSeq" id="WP_073296069.1">
    <property type="nucleotide sequence ID" value="NZ_FQUF01000007.1"/>
</dbReference>